<dbReference type="InterPro" id="IPR012334">
    <property type="entry name" value="Pectin_lyas_fold"/>
</dbReference>
<dbReference type="InterPro" id="IPR006626">
    <property type="entry name" value="PbH1"/>
</dbReference>
<dbReference type="Proteomes" id="UP000053923">
    <property type="component" value="Unassembled WGS sequence"/>
</dbReference>
<dbReference type="OrthoDB" id="1016457at2"/>
<reference evidence="3" key="1">
    <citation type="submission" date="2015-10" db="EMBL/GenBank/DDBJ databases">
        <authorList>
            <person name="Ju K.-S."/>
            <person name="Doroghazi J.R."/>
            <person name="Metcalf W.W."/>
        </authorList>
    </citation>
    <scope>NUCLEOTIDE SEQUENCE [LARGE SCALE GENOMIC DNA]</scope>
    <source>
        <strain evidence="3">NRRL 3151</strain>
    </source>
</reference>
<dbReference type="InterPro" id="IPR011050">
    <property type="entry name" value="Pectin_lyase_fold/virulence"/>
</dbReference>
<sequence length="802" mass="87635">MRKRLTGALAVAAAAAVTAGMPVAAAGGQKQAEIVVYVAADGSADASGTRGDPLATVEQARDALAGRTSKSHRGRVWIRGGTYEVSESVALSGEENSHVTYAAYRGEDVEFTGVTTLPADRFVPLAEVLGDDSRFSSRSRVPKEVADQVYVYDLGAESVPTGQMNKNGFNWKPQPYAPQLLTDNVVQTLAQYPNSGHLGREALSVRNGGESARNHFSDKSKDGTTLPYEEMLRLRGPAFSVQGSGVRERCASWAPPYDPSGGGEADNTAYETDGWLTGYFGFNWADDRVRIASTSPEGLNDEGEADGWHIRTAYPSMYGASTHALSLVAQNILGELDAEGEYYIDRFEGNDVLYYYPPGGTVEGRDISLSSLDQPFFTLENVTGVTIKGLGMNGSTSNGIRMLDCESCTVNGVEIRNVSLDAITIGEATDTITAVTEYKTSRGGHHNRVINSVLHDLGSGGVFLAGGDRETLERGNNLVAHNEIYDFSKQATTYTPAGYLYGVGNTFRHNHVHDAPHMAIQIMGNDMRVVHNRFETLVTGSGDMGAIYSGRDFTYLNNEIAYNYFRDIGRANDTHAVYMDDGMSGMIIHHNVFDTGQDALYFNSGRANVASDNVFLDVEKMGHDWLYHHHNKQLPVPNAKVIIERLYDMLRVGDGSGFTNTEQNVRRWYEHYEDLYPSLKDWYVPVDAAGKPCTAVGTDECTSSYVWKDPNSLYVPSNSVLTRSVRINTGEFYHTKDPSIATFNPDWDSYNVSGDEPADFAFDPETGRFDADTTSLNETDGFGSAWVEEWNSNVGLAGIGPR</sequence>
<dbReference type="Gene3D" id="2.160.20.10">
    <property type="entry name" value="Single-stranded right-handed beta-helix, Pectin lyase-like"/>
    <property type="match status" value="2"/>
</dbReference>
<accession>A0A101JSA6</accession>
<dbReference type="AlphaFoldDB" id="A0A101JSA6"/>
<keyword evidence="3" id="KW-1185">Reference proteome</keyword>
<protein>
    <submittedName>
        <fullName evidence="2">Uncharacterized protein</fullName>
    </submittedName>
</protein>
<name>A0A101JSA6_9ACTN</name>
<organism evidence="2 3">
    <name type="scientific">Streptomyces regalis</name>
    <dbReference type="NCBI Taxonomy" id="68262"/>
    <lineage>
        <taxon>Bacteria</taxon>
        <taxon>Bacillati</taxon>
        <taxon>Actinomycetota</taxon>
        <taxon>Actinomycetes</taxon>
        <taxon>Kitasatosporales</taxon>
        <taxon>Streptomycetaceae</taxon>
        <taxon>Streptomyces</taxon>
    </lineage>
</organism>
<dbReference type="EMBL" id="LLZG01000231">
    <property type="protein sequence ID" value="KUL32150.1"/>
    <property type="molecule type" value="Genomic_DNA"/>
</dbReference>
<feature type="signal peptide" evidence="1">
    <location>
        <begin position="1"/>
        <end position="25"/>
    </location>
</feature>
<dbReference type="RefSeq" id="WP_062704786.1">
    <property type="nucleotide sequence ID" value="NZ_LLZG01000231.1"/>
</dbReference>
<evidence type="ECO:0000256" key="1">
    <source>
        <dbReference type="SAM" id="SignalP"/>
    </source>
</evidence>
<dbReference type="PANTHER" id="PTHR36453:SF1">
    <property type="entry name" value="RIGHT HANDED BETA HELIX DOMAIN-CONTAINING PROTEIN"/>
    <property type="match status" value="1"/>
</dbReference>
<evidence type="ECO:0000313" key="3">
    <source>
        <dbReference type="Proteomes" id="UP000053923"/>
    </source>
</evidence>
<proteinExistence type="predicted"/>
<feature type="chain" id="PRO_5007098088" evidence="1">
    <location>
        <begin position="26"/>
        <end position="802"/>
    </location>
</feature>
<dbReference type="SMART" id="SM00710">
    <property type="entry name" value="PbH1"/>
    <property type="match status" value="6"/>
</dbReference>
<comment type="caution">
    <text evidence="2">The sequence shown here is derived from an EMBL/GenBank/DDBJ whole genome shotgun (WGS) entry which is preliminary data.</text>
</comment>
<gene>
    <name evidence="2" type="ORF">ADL12_23415</name>
</gene>
<dbReference type="PANTHER" id="PTHR36453">
    <property type="entry name" value="SECRETED PROTEIN-RELATED"/>
    <property type="match status" value="1"/>
</dbReference>
<keyword evidence="1" id="KW-0732">Signal</keyword>
<evidence type="ECO:0000313" key="2">
    <source>
        <dbReference type="EMBL" id="KUL32150.1"/>
    </source>
</evidence>
<dbReference type="SUPFAM" id="SSF51126">
    <property type="entry name" value="Pectin lyase-like"/>
    <property type="match status" value="1"/>
</dbReference>